<dbReference type="InterPro" id="IPR022352">
    <property type="entry name" value="Ins/IGF/rlx"/>
</dbReference>
<dbReference type="InterPro" id="IPR051777">
    <property type="entry name" value="Insulin-like_neuro_ligands"/>
</dbReference>
<keyword evidence="7" id="KW-1015">Disulfide bond</keyword>
<dbReference type="PANTHER" id="PTHR20968">
    <property type="entry name" value="ILGF DOMAIN-CONTAINING PROTEIN"/>
    <property type="match status" value="1"/>
</dbReference>
<comment type="similarity">
    <text evidence="2 8">Belongs to the insulin family.</text>
</comment>
<keyword evidence="6" id="KW-0372">Hormone</keyword>
<evidence type="ECO:0000256" key="7">
    <source>
        <dbReference type="ARBA" id="ARBA00023157"/>
    </source>
</evidence>
<protein>
    <recommendedName>
        <fullName evidence="4">Insulin</fullName>
    </recommendedName>
</protein>
<comment type="subunit">
    <text evidence="3">Heterodimer of a B chain and an A chain linked by two disulfide bonds.</text>
</comment>
<evidence type="ECO:0000256" key="3">
    <source>
        <dbReference type="ARBA" id="ARBA00011207"/>
    </source>
</evidence>
<evidence type="ECO:0000256" key="2">
    <source>
        <dbReference type="ARBA" id="ARBA00009034"/>
    </source>
</evidence>
<feature type="domain" description="Insulin-like" evidence="10">
    <location>
        <begin position="37"/>
        <end position="180"/>
    </location>
</feature>
<proteinExistence type="inferred from homology"/>
<accession>A0AAW1FDU9</accession>
<name>A0AAW1FDU9_ZOAVI</name>
<evidence type="ECO:0000256" key="4">
    <source>
        <dbReference type="ARBA" id="ARBA00020180"/>
    </source>
</evidence>
<dbReference type="AlphaFoldDB" id="A0AAW1FDU9"/>
<dbReference type="InterPro" id="IPR036438">
    <property type="entry name" value="Insulin-like_sf"/>
</dbReference>
<dbReference type="InterPro" id="IPR016179">
    <property type="entry name" value="Insulin-like"/>
</dbReference>
<evidence type="ECO:0000313" key="12">
    <source>
        <dbReference type="Proteomes" id="UP001488805"/>
    </source>
</evidence>
<dbReference type="PANTHER" id="PTHR20968:SF4">
    <property type="entry name" value="RELAXIN 3"/>
    <property type="match status" value="1"/>
</dbReference>
<dbReference type="GO" id="GO:0005179">
    <property type="term" value="F:hormone activity"/>
    <property type="evidence" value="ECO:0007669"/>
    <property type="project" value="UniProtKB-KW"/>
</dbReference>
<keyword evidence="5 8" id="KW-0964">Secreted</keyword>
<dbReference type="GO" id="GO:0005576">
    <property type="term" value="C:extracellular region"/>
    <property type="evidence" value="ECO:0007669"/>
    <property type="project" value="UniProtKB-SubCell"/>
</dbReference>
<evidence type="ECO:0000256" key="9">
    <source>
        <dbReference type="SAM" id="SignalP"/>
    </source>
</evidence>
<evidence type="ECO:0000256" key="8">
    <source>
        <dbReference type="RuleBase" id="RU000406"/>
    </source>
</evidence>
<organism evidence="11 12">
    <name type="scientific">Zoarces viviparus</name>
    <name type="common">Viviparous eelpout</name>
    <name type="synonym">Blennius viviparus</name>
    <dbReference type="NCBI Taxonomy" id="48416"/>
    <lineage>
        <taxon>Eukaryota</taxon>
        <taxon>Metazoa</taxon>
        <taxon>Chordata</taxon>
        <taxon>Craniata</taxon>
        <taxon>Vertebrata</taxon>
        <taxon>Euteleostomi</taxon>
        <taxon>Actinopterygii</taxon>
        <taxon>Neopterygii</taxon>
        <taxon>Teleostei</taxon>
        <taxon>Neoteleostei</taxon>
        <taxon>Acanthomorphata</taxon>
        <taxon>Eupercaria</taxon>
        <taxon>Perciformes</taxon>
        <taxon>Cottioidei</taxon>
        <taxon>Zoarcales</taxon>
        <taxon>Zoarcidae</taxon>
        <taxon>Zoarcinae</taxon>
        <taxon>Zoarces</taxon>
    </lineage>
</organism>
<evidence type="ECO:0000259" key="10">
    <source>
        <dbReference type="SMART" id="SM00078"/>
    </source>
</evidence>
<dbReference type="SUPFAM" id="SSF56994">
    <property type="entry name" value="Insulin-like"/>
    <property type="match status" value="1"/>
</dbReference>
<dbReference type="InterPro" id="IPR022353">
    <property type="entry name" value="Insulin_CS"/>
</dbReference>
<dbReference type="Proteomes" id="UP001488805">
    <property type="component" value="Unassembled WGS sequence"/>
</dbReference>
<dbReference type="Pfam" id="PF00049">
    <property type="entry name" value="Insulin"/>
    <property type="match status" value="1"/>
</dbReference>
<sequence length="180" mass="19689">MLWRLTLAVAVVCVGGICNCGKAELMDRLILPRDYGVKLCGREFIRAVIFTCGGSRWRRSTDKDPFRWSSLSDVTVEDNQHTWQSGPELTADDLSPLRVGHARSLADLLALYGARGDRQQQQPSLTDLALRSSTVLGERDGSRAAADGPVHGKMKRNFSLGVAGKCCNHGCTKNDIGRLC</sequence>
<keyword evidence="12" id="KW-1185">Reference proteome</keyword>
<gene>
    <name evidence="11" type="ORF">VZT92_010055</name>
</gene>
<evidence type="ECO:0000256" key="1">
    <source>
        <dbReference type="ARBA" id="ARBA00004613"/>
    </source>
</evidence>
<dbReference type="PROSITE" id="PS00262">
    <property type="entry name" value="INSULIN"/>
    <property type="match status" value="1"/>
</dbReference>
<dbReference type="EMBL" id="JBCEZU010000078">
    <property type="protein sequence ID" value="KAK9532681.1"/>
    <property type="molecule type" value="Genomic_DNA"/>
</dbReference>
<dbReference type="CDD" id="cd04365">
    <property type="entry name" value="IlGF_relaxin_like"/>
    <property type="match status" value="1"/>
</dbReference>
<evidence type="ECO:0000256" key="6">
    <source>
        <dbReference type="ARBA" id="ARBA00022702"/>
    </source>
</evidence>
<evidence type="ECO:0000313" key="11">
    <source>
        <dbReference type="EMBL" id="KAK9532681.1"/>
    </source>
</evidence>
<evidence type="ECO:0000256" key="5">
    <source>
        <dbReference type="ARBA" id="ARBA00022525"/>
    </source>
</evidence>
<reference evidence="11 12" key="1">
    <citation type="journal article" date="2024" name="Genome Biol. Evol.">
        <title>Chromosome-level genome assembly of the viviparous eelpout Zoarces viviparus.</title>
        <authorList>
            <person name="Fuhrmann N."/>
            <person name="Brasseur M.V."/>
            <person name="Bakowski C.E."/>
            <person name="Podsiadlowski L."/>
            <person name="Prost S."/>
            <person name="Krehenwinkel H."/>
            <person name="Mayer C."/>
        </authorList>
    </citation>
    <scope>NUCLEOTIDE SEQUENCE [LARGE SCALE GENOMIC DNA]</scope>
    <source>
        <strain evidence="11">NO-MEL_2022_Ind0_liver</strain>
    </source>
</reference>
<feature type="signal peptide" evidence="9">
    <location>
        <begin position="1"/>
        <end position="23"/>
    </location>
</feature>
<dbReference type="GO" id="GO:0001664">
    <property type="term" value="F:G protein-coupled receptor binding"/>
    <property type="evidence" value="ECO:0007669"/>
    <property type="project" value="TreeGrafter"/>
</dbReference>
<comment type="subcellular location">
    <subcellularLocation>
        <location evidence="1 8">Secreted</location>
    </subcellularLocation>
</comment>
<keyword evidence="9" id="KW-0732">Signal</keyword>
<feature type="chain" id="PRO_5043362686" description="Insulin" evidence="9">
    <location>
        <begin position="24"/>
        <end position="180"/>
    </location>
</feature>
<dbReference type="SMART" id="SM00078">
    <property type="entry name" value="IlGF"/>
    <property type="match status" value="1"/>
</dbReference>
<comment type="caution">
    <text evidence="11">The sequence shown here is derived from an EMBL/GenBank/DDBJ whole genome shotgun (WGS) entry which is preliminary data.</text>
</comment>
<dbReference type="PRINTS" id="PR00276">
    <property type="entry name" value="INSULINFAMLY"/>
</dbReference>